<comment type="caution">
    <text evidence="2">The sequence shown here is derived from an EMBL/GenBank/DDBJ whole genome shotgun (WGS) entry which is preliminary data.</text>
</comment>
<keyword evidence="3" id="KW-1185">Reference proteome</keyword>
<dbReference type="AlphaFoldDB" id="A0A0R0AZP9"/>
<reference evidence="2 3" key="1">
    <citation type="journal article" date="2016" name="Front. Microbiol.">
        <title>Genome Sequence of Type Strains of Genus Stenotrophomonas.</title>
        <authorList>
            <person name="Patil P.P."/>
            <person name="Midha S."/>
            <person name="Kumar S."/>
            <person name="Patil P.B."/>
        </authorList>
    </citation>
    <scope>NUCLEOTIDE SEQUENCE [LARGE SCALE GENOMIC DNA]</scope>
    <source>
        <strain evidence="2 3">LMG 978</strain>
    </source>
</reference>
<sequence length="346" mass="36550">MRPLYLCALLATSLPAAAAPSATFPFTHHDWTLACDNTRTCRAAGYQQDEGDAAPVSVLLTRAAGPGQRVDAQLLLGQYDEQSPEPPAQAHLQINGKDLGRLQLQDGATTLSAAQTDALLAALTRSSRIVVIGNGPQRWTLSDRGASAVLLKMDEFQGRLGTTGALMRKGDAGEGKVLPALPVPVVTLAKLAPARPGDAALAQSPALRAALRSATPGDDCSAISAEGDPMISERQELSVTRLSKDKVLVSTLCWRAAYNEGYGFWVANDKAPFQPVLVTTSGTDNDGPTISTWQKGRGLGDCGWTAEWGWDGRRFVATSDATSGLCRMVTAGGAWEMPTVVSKIQH</sequence>
<organism evidence="2 3">
    <name type="scientific">Stenotrophomonas beteli</name>
    <dbReference type="NCBI Taxonomy" id="3384461"/>
    <lineage>
        <taxon>Bacteria</taxon>
        <taxon>Pseudomonadati</taxon>
        <taxon>Pseudomonadota</taxon>
        <taxon>Gammaproteobacteria</taxon>
        <taxon>Lysobacterales</taxon>
        <taxon>Lysobacteraceae</taxon>
        <taxon>Stenotrophomonas</taxon>
        <taxon>Stenotrophomonas maltophilia group</taxon>
    </lineage>
</organism>
<dbReference type="Proteomes" id="UP000051757">
    <property type="component" value="Unassembled WGS sequence"/>
</dbReference>
<dbReference type="OrthoDB" id="6183301at2"/>
<gene>
    <name evidence="2" type="ORF">ARC23_12235</name>
</gene>
<dbReference type="EMBL" id="LLXV01000038">
    <property type="protein sequence ID" value="KRG50073.1"/>
    <property type="molecule type" value="Genomic_DNA"/>
</dbReference>
<feature type="signal peptide" evidence="1">
    <location>
        <begin position="1"/>
        <end position="18"/>
    </location>
</feature>
<dbReference type="InterPro" id="IPR009560">
    <property type="entry name" value="DUF1176"/>
</dbReference>
<evidence type="ECO:0000256" key="1">
    <source>
        <dbReference type="SAM" id="SignalP"/>
    </source>
</evidence>
<accession>A0A0R0AZP9</accession>
<feature type="chain" id="PRO_5006391578" description="DUF1176 domain-containing protein" evidence="1">
    <location>
        <begin position="19"/>
        <end position="346"/>
    </location>
</feature>
<dbReference type="Pfam" id="PF06674">
    <property type="entry name" value="DUF1176"/>
    <property type="match status" value="1"/>
</dbReference>
<protein>
    <recommendedName>
        <fullName evidence="4">DUF1176 domain-containing protein</fullName>
    </recommendedName>
</protein>
<proteinExistence type="predicted"/>
<evidence type="ECO:0008006" key="4">
    <source>
        <dbReference type="Google" id="ProtNLM"/>
    </source>
</evidence>
<name>A0A0R0AZP9_9GAMM</name>
<keyword evidence="1" id="KW-0732">Signal</keyword>
<evidence type="ECO:0000313" key="2">
    <source>
        <dbReference type="EMBL" id="KRG50073.1"/>
    </source>
</evidence>
<evidence type="ECO:0000313" key="3">
    <source>
        <dbReference type="Proteomes" id="UP000051757"/>
    </source>
</evidence>